<reference evidence="2 3" key="1">
    <citation type="journal article" date="2011" name="J. Bacteriol.">
        <title>Genome sequence of the algicidal bacterium Kordia algicida OT-1.</title>
        <authorList>
            <person name="Lee H.S."/>
            <person name="Kang S.G."/>
            <person name="Kwon K.K."/>
            <person name="Lee J.H."/>
            <person name="Kim S.J."/>
        </authorList>
    </citation>
    <scope>NUCLEOTIDE SEQUENCE [LARGE SCALE GENOMIC DNA]</scope>
    <source>
        <strain evidence="2 3">OT-1</strain>
    </source>
</reference>
<feature type="signal peptide" evidence="1">
    <location>
        <begin position="1"/>
        <end position="25"/>
    </location>
</feature>
<sequence length="239" mass="27128">MKLSIKQLTALCVLILVSATGFSQSARQAVQASMFHNDLTLQAQMQKNFAAIYKANVEGTPYYNESFNSAKITPLNKVYLVRYNAALDDMEVIQSTDTLIMNKNNKNYVIKESRSGITYKILEYADSKKDNKLGYYVQLTEGTNVALYRKDRKKFVEVKKAAYGGNLGGSSAKFKKQKSEFYVELNGSGDVIKLPRKKKSVSKVFPRKEDLVKKFIKENKIKVTKEKDLIKLINYVNSL</sequence>
<dbReference type="eggNOG" id="ENOG50332EA">
    <property type="taxonomic scope" value="Bacteria"/>
</dbReference>
<proteinExistence type="predicted"/>
<dbReference type="AlphaFoldDB" id="A9DLB5"/>
<evidence type="ECO:0000313" key="3">
    <source>
        <dbReference type="Proteomes" id="UP000002945"/>
    </source>
</evidence>
<dbReference type="Proteomes" id="UP000002945">
    <property type="component" value="Unassembled WGS sequence"/>
</dbReference>
<name>A9DLB5_9FLAO</name>
<feature type="chain" id="PRO_5002736630" evidence="1">
    <location>
        <begin position="26"/>
        <end position="239"/>
    </location>
</feature>
<organism evidence="2 3">
    <name type="scientific">Kordia algicida OT-1</name>
    <dbReference type="NCBI Taxonomy" id="391587"/>
    <lineage>
        <taxon>Bacteria</taxon>
        <taxon>Pseudomonadati</taxon>
        <taxon>Bacteroidota</taxon>
        <taxon>Flavobacteriia</taxon>
        <taxon>Flavobacteriales</taxon>
        <taxon>Flavobacteriaceae</taxon>
        <taxon>Kordia</taxon>
    </lineage>
</organism>
<dbReference type="RefSeq" id="WP_007095540.1">
    <property type="nucleotide sequence ID" value="NZ_CP142125.1"/>
</dbReference>
<dbReference type="STRING" id="391587.KAOT1_14967"/>
<keyword evidence="1" id="KW-0732">Signal</keyword>
<evidence type="ECO:0000256" key="1">
    <source>
        <dbReference type="SAM" id="SignalP"/>
    </source>
</evidence>
<dbReference type="OrthoDB" id="978006at2"/>
<protein>
    <submittedName>
        <fullName evidence="2">Uncharacterized protein</fullName>
    </submittedName>
</protein>
<comment type="caution">
    <text evidence="2">The sequence shown here is derived from an EMBL/GenBank/DDBJ whole genome shotgun (WGS) entry which is preliminary data.</text>
</comment>
<accession>A9DLB5</accession>
<evidence type="ECO:0000313" key="2">
    <source>
        <dbReference type="EMBL" id="EDP98529.1"/>
    </source>
</evidence>
<dbReference type="HOGENOM" id="CLU_1159878_0_0_10"/>
<gene>
    <name evidence="2" type="ORF">KAOT1_14967</name>
</gene>
<keyword evidence="3" id="KW-1185">Reference proteome</keyword>
<dbReference type="EMBL" id="ABIB01000001">
    <property type="protein sequence ID" value="EDP98529.1"/>
    <property type="molecule type" value="Genomic_DNA"/>
</dbReference>